<sequence>MAPRKQPAAQKRKTRAIAATVNADPVPEASGNIADGTETVAVPELMPDVPAAVAAPSVLPVTPVHQIMPPYKAPLFPTRGNLSPGEHFSAISSGDSDLEGETVVDASAPKARAQSRLPVLVHYSPVKQRRAAQGISCKTDLEVWGMRDEDIIDAAVRSWTSDVYKHYNITMQRNYHDEAKTIPKSIDFIFMCKTHPQNHNGPRVRTREKSGMGTTALLKDVGNCEKKQGVVQMKKTSTIIPYTYERYRALVALQCACSARPINSVQDPDYRDEVEMLRPGTIAPSPSTVQHDLISIHTHLFLHVCDFLVNTPGKMHVVLDGWTSPLIWSYLGIVLICLQMFISFFFKQKKNKRSVRIEPDLGREESEVVLESGEEESNGDEAVEEEADLDAQAEREDVGQMVHDDEVIKSAHLYFKKAVIGLTTSSGHKLRSYQLSTRQWDLADELVPVLELFDEITKLFSQTGPPLVAEVIPAMFDLQDSLCAVVDDTPPERPAGTPDDLDSDAEESSKPTPHVIRIAAYGSVMMIDKYLTLFWDCDIYIISMVMCPDKKLSFFQDRPEFDQAFVDQVKKLVINTWTSLYSKLAKSESTAPNDKGKQAEKASQNKWKVSRNQPRKLAADHIESYLTDRLVSEDALAEAGGYLGYWDKALGARPSVARMGLDYVSAPGTSHLYE</sequence>
<evidence type="ECO:0000256" key="7">
    <source>
        <dbReference type="SAM" id="Phobius"/>
    </source>
</evidence>
<proteinExistence type="predicted"/>
<comment type="caution">
    <text evidence="8">The sequence shown here is derived from an EMBL/GenBank/DDBJ whole genome shotgun (WGS) entry which is preliminary data.</text>
</comment>
<feature type="region of interest" description="Disordered" evidence="6">
    <location>
        <begin position="487"/>
        <end position="510"/>
    </location>
</feature>
<keyword evidence="4" id="KW-0862">Zinc</keyword>
<feature type="region of interest" description="Disordered" evidence="6">
    <location>
        <begin position="588"/>
        <end position="612"/>
    </location>
</feature>
<dbReference type="Proteomes" id="UP001148786">
    <property type="component" value="Unassembled WGS sequence"/>
</dbReference>
<accession>A0A9W8JWV7</accession>
<dbReference type="GO" id="GO:0008270">
    <property type="term" value="F:zinc ion binding"/>
    <property type="evidence" value="ECO:0007669"/>
    <property type="project" value="UniProtKB-KW"/>
</dbReference>
<dbReference type="InterPro" id="IPR012337">
    <property type="entry name" value="RNaseH-like_sf"/>
</dbReference>
<dbReference type="OrthoDB" id="2794314at2759"/>
<dbReference type="SUPFAM" id="SSF53098">
    <property type="entry name" value="Ribonuclease H-like"/>
    <property type="match status" value="1"/>
</dbReference>
<feature type="transmembrane region" description="Helical" evidence="7">
    <location>
        <begin position="327"/>
        <end position="346"/>
    </location>
</feature>
<keyword evidence="7" id="KW-1133">Transmembrane helix</keyword>
<feature type="compositionally biased region" description="Polar residues" evidence="6">
    <location>
        <begin position="601"/>
        <end position="612"/>
    </location>
</feature>
<feature type="region of interest" description="Disordered" evidence="6">
    <location>
        <begin position="366"/>
        <end position="390"/>
    </location>
</feature>
<dbReference type="GO" id="GO:0005634">
    <property type="term" value="C:nucleus"/>
    <property type="evidence" value="ECO:0007669"/>
    <property type="project" value="UniProtKB-SubCell"/>
</dbReference>
<evidence type="ECO:0000313" key="8">
    <source>
        <dbReference type="EMBL" id="KAJ3490892.1"/>
    </source>
</evidence>
<evidence type="ECO:0000313" key="9">
    <source>
        <dbReference type="Proteomes" id="UP001148786"/>
    </source>
</evidence>
<gene>
    <name evidence="8" type="ORF">NLJ89_g11393</name>
</gene>
<protein>
    <submittedName>
        <fullName evidence="8">Uncharacterized protein</fullName>
    </submittedName>
</protein>
<comment type="subcellular location">
    <subcellularLocation>
        <location evidence="1">Nucleus</location>
    </subcellularLocation>
</comment>
<organism evidence="8 9">
    <name type="scientific">Agrocybe chaxingu</name>
    <dbReference type="NCBI Taxonomy" id="84603"/>
    <lineage>
        <taxon>Eukaryota</taxon>
        <taxon>Fungi</taxon>
        <taxon>Dikarya</taxon>
        <taxon>Basidiomycota</taxon>
        <taxon>Agaricomycotina</taxon>
        <taxon>Agaricomycetes</taxon>
        <taxon>Agaricomycetidae</taxon>
        <taxon>Agaricales</taxon>
        <taxon>Agaricineae</taxon>
        <taxon>Strophariaceae</taxon>
        <taxon>Agrocybe</taxon>
    </lineage>
</organism>
<evidence type="ECO:0000256" key="6">
    <source>
        <dbReference type="SAM" id="MobiDB-lite"/>
    </source>
</evidence>
<keyword evidence="7" id="KW-0812">Transmembrane</keyword>
<feature type="compositionally biased region" description="Acidic residues" evidence="6">
    <location>
        <begin position="372"/>
        <end position="390"/>
    </location>
</feature>
<dbReference type="EMBL" id="JANKHO010002586">
    <property type="protein sequence ID" value="KAJ3490892.1"/>
    <property type="molecule type" value="Genomic_DNA"/>
</dbReference>
<reference evidence="8" key="1">
    <citation type="submission" date="2022-07" db="EMBL/GenBank/DDBJ databases">
        <title>Genome Sequence of Agrocybe chaxingu.</title>
        <authorList>
            <person name="Buettner E."/>
        </authorList>
    </citation>
    <scope>NUCLEOTIDE SEQUENCE</scope>
    <source>
        <strain evidence="8">MP-N11</strain>
    </source>
</reference>
<evidence type="ECO:0000256" key="1">
    <source>
        <dbReference type="ARBA" id="ARBA00004123"/>
    </source>
</evidence>
<dbReference type="PANTHER" id="PTHR46481">
    <property type="entry name" value="ZINC FINGER BED DOMAIN-CONTAINING PROTEIN 4"/>
    <property type="match status" value="1"/>
</dbReference>
<keyword evidence="9" id="KW-1185">Reference proteome</keyword>
<dbReference type="AlphaFoldDB" id="A0A9W8JWV7"/>
<evidence type="ECO:0000256" key="3">
    <source>
        <dbReference type="ARBA" id="ARBA00022771"/>
    </source>
</evidence>
<evidence type="ECO:0000256" key="4">
    <source>
        <dbReference type="ARBA" id="ARBA00022833"/>
    </source>
</evidence>
<evidence type="ECO:0000256" key="2">
    <source>
        <dbReference type="ARBA" id="ARBA00022723"/>
    </source>
</evidence>
<name>A0A9W8JWV7_9AGAR</name>
<keyword evidence="7" id="KW-0472">Membrane</keyword>
<dbReference type="InterPro" id="IPR052035">
    <property type="entry name" value="ZnF_BED_domain_contain"/>
</dbReference>
<keyword evidence="2" id="KW-0479">Metal-binding</keyword>
<dbReference type="PANTHER" id="PTHR46481:SF10">
    <property type="entry name" value="ZINC FINGER BED DOMAIN-CONTAINING PROTEIN 39"/>
    <property type="match status" value="1"/>
</dbReference>
<evidence type="ECO:0000256" key="5">
    <source>
        <dbReference type="ARBA" id="ARBA00023242"/>
    </source>
</evidence>
<keyword evidence="5" id="KW-0539">Nucleus</keyword>
<keyword evidence="3" id="KW-0863">Zinc-finger</keyword>